<dbReference type="SUPFAM" id="SSF50494">
    <property type="entry name" value="Trypsin-like serine proteases"/>
    <property type="match status" value="1"/>
</dbReference>
<dbReference type="SUPFAM" id="SSF50156">
    <property type="entry name" value="PDZ domain-like"/>
    <property type="match status" value="2"/>
</dbReference>
<dbReference type="PRINTS" id="PR00834">
    <property type="entry name" value="PROTEASES2C"/>
</dbReference>
<dbReference type="InterPro" id="IPR001940">
    <property type="entry name" value="Peptidase_S1C"/>
</dbReference>
<evidence type="ECO:0000256" key="1">
    <source>
        <dbReference type="ARBA" id="ARBA00001772"/>
    </source>
</evidence>
<evidence type="ECO:0000256" key="13">
    <source>
        <dbReference type="ARBA" id="ARBA00032850"/>
    </source>
</evidence>
<dbReference type="NCBIfam" id="TIGR02037">
    <property type="entry name" value="degP_htrA_DO"/>
    <property type="match status" value="1"/>
</dbReference>
<proteinExistence type="inferred from homology"/>
<dbReference type="InterPro" id="IPR001478">
    <property type="entry name" value="PDZ"/>
</dbReference>
<keyword evidence="8" id="KW-0677">Repeat</keyword>
<dbReference type="EMBL" id="JAXCLW010000001">
    <property type="protein sequence ID" value="MDY0881807.1"/>
    <property type="molecule type" value="Genomic_DNA"/>
</dbReference>
<gene>
    <name evidence="16" type="ORF">SMD27_03055</name>
</gene>
<dbReference type="Gene3D" id="2.30.42.10">
    <property type="match status" value="2"/>
</dbReference>
<dbReference type="PANTHER" id="PTHR22939:SF130">
    <property type="entry name" value="PERIPLASMIC SERINE ENDOPROTEASE DEGP-LIKE-RELATED"/>
    <property type="match status" value="1"/>
</dbReference>
<dbReference type="EC" id="3.4.21.107" evidence="4"/>
<keyword evidence="10" id="KW-0378">Hydrolase</keyword>
<evidence type="ECO:0000256" key="6">
    <source>
        <dbReference type="ARBA" id="ARBA00022670"/>
    </source>
</evidence>
<sequence>MKPPSSSGRRAKRLAAALAAGSFASLALLGQAEAYPAPDSFADLAAKVTPAVVNISSSHKIAEAEGQQAMPFEFPKGSPFDDLFRPFMDQQRQHHPNRKVMSLGSGFIIDASGYVVTNNHVIDDASDIEVTTTDGKQYPAKLVGTDPKTDLAVLKIDAKQSLPFVTFGDSDKERVGDWVMAVGNPFGLGGTVTAGIVSARGRDINEGPFDDFLQIDAAINQGNSGGPTFSTNGEVIGINTAIASPNGGSVGIGFAIPSNMAKPVIEALREHGSVERGWLGVQIQKVTPDLAKAMGLQETQGALVAGVQPEGPAAKVLKPGDVVVSYNGQTVEDMRDLPRLVANTRPETKVELTVWRNHEMQRVSVVIGKLKAEEKVASTDEDNGDNQAADQGGVAVASLGASFAPVNADTRREFNLDDNAKGVVVTDIDEDSPLAAQGVSTGDIIERIGDHEVSKPEQLRQMTKEAKANRQDVVMMLVNHRGQELFIAVKLADA</sequence>
<keyword evidence="9" id="KW-0574">Periplasm</keyword>
<dbReference type="Proteomes" id="UP001279642">
    <property type="component" value="Unassembled WGS sequence"/>
</dbReference>
<evidence type="ECO:0000256" key="2">
    <source>
        <dbReference type="ARBA" id="ARBA00004418"/>
    </source>
</evidence>
<keyword evidence="17" id="KW-1185">Reference proteome</keyword>
<feature type="domain" description="PDZ" evidence="15">
    <location>
        <begin position="280"/>
        <end position="358"/>
    </location>
</feature>
<evidence type="ECO:0000256" key="8">
    <source>
        <dbReference type="ARBA" id="ARBA00022737"/>
    </source>
</evidence>
<evidence type="ECO:0000256" key="5">
    <source>
        <dbReference type="ARBA" id="ARBA00013958"/>
    </source>
</evidence>
<evidence type="ECO:0000259" key="15">
    <source>
        <dbReference type="PROSITE" id="PS50106"/>
    </source>
</evidence>
<protein>
    <recommendedName>
        <fullName evidence="5">Probable periplasmic serine endoprotease DegP-like</fullName>
        <ecNumber evidence="4">3.4.21.107</ecNumber>
    </recommendedName>
    <alternativeName>
        <fullName evidence="13">Protease Do</fullName>
    </alternativeName>
</protein>
<keyword evidence="7 14" id="KW-0732">Signal</keyword>
<evidence type="ECO:0000313" key="16">
    <source>
        <dbReference type="EMBL" id="MDY0881807.1"/>
    </source>
</evidence>
<keyword evidence="6" id="KW-0645">Protease</keyword>
<keyword evidence="12" id="KW-0346">Stress response</keyword>
<organism evidence="16 17">
    <name type="scientific">Dongia soli</name>
    <dbReference type="NCBI Taxonomy" id="600628"/>
    <lineage>
        <taxon>Bacteria</taxon>
        <taxon>Pseudomonadati</taxon>
        <taxon>Pseudomonadota</taxon>
        <taxon>Alphaproteobacteria</taxon>
        <taxon>Rhodospirillales</taxon>
        <taxon>Dongiaceae</taxon>
        <taxon>Dongia</taxon>
    </lineage>
</organism>
<dbReference type="Gene3D" id="2.40.10.120">
    <property type="match status" value="1"/>
</dbReference>
<feature type="chain" id="PRO_5046040492" description="Probable periplasmic serine endoprotease DegP-like" evidence="14">
    <location>
        <begin position="35"/>
        <end position="494"/>
    </location>
</feature>
<dbReference type="RefSeq" id="WP_320506855.1">
    <property type="nucleotide sequence ID" value="NZ_JAXCLW010000001.1"/>
</dbReference>
<evidence type="ECO:0000256" key="9">
    <source>
        <dbReference type="ARBA" id="ARBA00022764"/>
    </source>
</evidence>
<dbReference type="PROSITE" id="PS50106">
    <property type="entry name" value="PDZ"/>
    <property type="match status" value="1"/>
</dbReference>
<dbReference type="CDD" id="cd10839">
    <property type="entry name" value="cpPDZ1_DegP-like"/>
    <property type="match status" value="1"/>
</dbReference>
<feature type="signal peptide" evidence="14">
    <location>
        <begin position="1"/>
        <end position="34"/>
    </location>
</feature>
<dbReference type="InterPro" id="IPR011782">
    <property type="entry name" value="Pept_S1C_Do"/>
</dbReference>
<evidence type="ECO:0000256" key="12">
    <source>
        <dbReference type="ARBA" id="ARBA00023016"/>
    </source>
</evidence>
<dbReference type="PANTHER" id="PTHR22939">
    <property type="entry name" value="SERINE PROTEASE FAMILY S1C HTRA-RELATED"/>
    <property type="match status" value="1"/>
</dbReference>
<dbReference type="InterPro" id="IPR036034">
    <property type="entry name" value="PDZ_sf"/>
</dbReference>
<dbReference type="SMART" id="SM00228">
    <property type="entry name" value="PDZ"/>
    <property type="match status" value="2"/>
</dbReference>
<keyword evidence="11" id="KW-0720">Serine protease</keyword>
<evidence type="ECO:0000256" key="4">
    <source>
        <dbReference type="ARBA" id="ARBA00013035"/>
    </source>
</evidence>
<evidence type="ECO:0000256" key="14">
    <source>
        <dbReference type="SAM" id="SignalP"/>
    </source>
</evidence>
<evidence type="ECO:0000256" key="11">
    <source>
        <dbReference type="ARBA" id="ARBA00022825"/>
    </source>
</evidence>
<comment type="catalytic activity">
    <reaction evidence="1">
        <text>Acts on substrates that are at least partially unfolded. The cleavage site P1 residue is normally between a pair of hydrophobic residues, such as Val-|-Val.</text>
        <dbReference type="EC" id="3.4.21.107"/>
    </reaction>
</comment>
<comment type="subcellular location">
    <subcellularLocation>
        <location evidence="2">Periplasm</location>
    </subcellularLocation>
</comment>
<dbReference type="InterPro" id="IPR009003">
    <property type="entry name" value="Peptidase_S1_PA"/>
</dbReference>
<comment type="similarity">
    <text evidence="3">Belongs to the peptidase S1C family.</text>
</comment>
<accession>A0ABU5E667</accession>
<dbReference type="Pfam" id="PF13180">
    <property type="entry name" value="PDZ_2"/>
    <property type="match status" value="2"/>
</dbReference>
<evidence type="ECO:0000256" key="10">
    <source>
        <dbReference type="ARBA" id="ARBA00022801"/>
    </source>
</evidence>
<reference evidence="16 17" key="1">
    <citation type="journal article" date="2016" name="Antonie Van Leeuwenhoek">
        <title>Dongia soli sp. nov., isolated from soil from Dokdo, Korea.</title>
        <authorList>
            <person name="Kim D.U."/>
            <person name="Lee H."/>
            <person name="Kim H."/>
            <person name="Kim S.G."/>
            <person name="Ka J.O."/>
        </authorList>
    </citation>
    <scope>NUCLEOTIDE SEQUENCE [LARGE SCALE GENOMIC DNA]</scope>
    <source>
        <strain evidence="16 17">D78</strain>
    </source>
</reference>
<evidence type="ECO:0000313" key="17">
    <source>
        <dbReference type="Proteomes" id="UP001279642"/>
    </source>
</evidence>
<evidence type="ECO:0000256" key="7">
    <source>
        <dbReference type="ARBA" id="ARBA00022729"/>
    </source>
</evidence>
<comment type="caution">
    <text evidence="16">The sequence shown here is derived from an EMBL/GenBank/DDBJ whole genome shotgun (WGS) entry which is preliminary data.</text>
</comment>
<dbReference type="Pfam" id="PF13365">
    <property type="entry name" value="Trypsin_2"/>
    <property type="match status" value="1"/>
</dbReference>
<name>A0ABU5E667_9PROT</name>
<evidence type="ECO:0000256" key="3">
    <source>
        <dbReference type="ARBA" id="ARBA00010541"/>
    </source>
</evidence>